<accession>A0A4P2VNK4</accession>
<geneLocation type="plasmid" evidence="1 2">
    <name>68K</name>
</geneLocation>
<organism evidence="1 2">
    <name type="scientific">Fluviispira sanaruensis</name>
    <dbReference type="NCBI Taxonomy" id="2493639"/>
    <lineage>
        <taxon>Bacteria</taxon>
        <taxon>Pseudomonadati</taxon>
        <taxon>Bdellovibrionota</taxon>
        <taxon>Oligoflexia</taxon>
        <taxon>Silvanigrellales</taxon>
        <taxon>Silvanigrellaceae</taxon>
        <taxon>Fluviispira</taxon>
    </lineage>
</organism>
<dbReference type="GeneID" id="39493241"/>
<dbReference type="AlphaFoldDB" id="A0A4P2VNK4"/>
<gene>
    <name evidence="1" type="ORF">JCM31447_31750</name>
</gene>
<keyword evidence="2" id="KW-1185">Reference proteome</keyword>
<name>A0A4P2VNK4_FLUSA</name>
<reference evidence="1 2" key="1">
    <citation type="submission" date="2018-12" db="EMBL/GenBank/DDBJ databases">
        <title>Rubrispira sanarue gen. nov., sp., nov., a member of the order Silvanigrellales, isolated from a brackish lake in Hamamatsu Japan.</title>
        <authorList>
            <person name="Maejima Y."/>
            <person name="Iino T."/>
            <person name="Muraguchi Y."/>
            <person name="Fukuda K."/>
            <person name="Nojiri H."/>
            <person name="Ohkuma M."/>
            <person name="Moriuchi R."/>
            <person name="Dohra H."/>
            <person name="Kimbara K."/>
            <person name="Shintani M."/>
        </authorList>
    </citation>
    <scope>NUCLEOTIDE SEQUENCE [LARGE SCALE GENOMIC DNA]</scope>
    <source>
        <strain evidence="1 2">RF1110005</strain>
        <plasmid evidence="1 2">68K</plasmid>
    </source>
</reference>
<dbReference type="KEGG" id="sbf:JCM31447_31750"/>
<evidence type="ECO:0000313" key="1">
    <source>
        <dbReference type="EMBL" id="BBH54701.1"/>
    </source>
</evidence>
<keyword evidence="1" id="KW-0614">Plasmid</keyword>
<proteinExistence type="predicted"/>
<dbReference type="RefSeq" id="WP_130613216.1">
    <property type="nucleotide sequence ID" value="NZ_AP019370.1"/>
</dbReference>
<protein>
    <submittedName>
        <fullName evidence="1">Uncharacterized protein</fullName>
    </submittedName>
</protein>
<evidence type="ECO:0000313" key="2">
    <source>
        <dbReference type="Proteomes" id="UP000291236"/>
    </source>
</evidence>
<sequence length="224" mass="26262">MSKSINEYLDEQERKDCEGRVTLKAEQIIELQNKVRHFLNSYEVENKLNASEMAKILGYTPMHYSRFKLVGTFNKVASSILFFSNFAQLRKMSLSEFIIDIENRRLKNPDGQLSREMWDWEIEMLEIFSKIDSTIRRVFTKKVIKDSESYEVAFCKLEIGLSILILLSQMKINDFKLATTIFKEISIKSFKSNEAQDNNEEAISELQNLRTEFIKIIKNKNSSE</sequence>
<dbReference type="EMBL" id="AP019370">
    <property type="protein sequence ID" value="BBH54701.1"/>
    <property type="molecule type" value="Genomic_DNA"/>
</dbReference>
<dbReference type="Proteomes" id="UP000291236">
    <property type="component" value="Plasmid 68K"/>
</dbReference>